<evidence type="ECO:0000313" key="2">
    <source>
        <dbReference type="EMBL" id="QYL19412.1"/>
    </source>
</evidence>
<evidence type="ECO:0008006" key="4">
    <source>
        <dbReference type="Google" id="ProtNLM"/>
    </source>
</evidence>
<accession>A0ABX8VNM3</accession>
<dbReference type="EMBL" id="CP080333">
    <property type="protein sequence ID" value="QYL19412.1"/>
    <property type="molecule type" value="Genomic_DNA"/>
</dbReference>
<dbReference type="Proteomes" id="UP000825367">
    <property type="component" value="Chromosome"/>
</dbReference>
<dbReference type="RefSeq" id="WP_096311378.1">
    <property type="nucleotide sequence ID" value="NZ_BAAAVX010000042.1"/>
</dbReference>
<feature type="compositionally biased region" description="Basic and acidic residues" evidence="1">
    <location>
        <begin position="159"/>
        <end position="176"/>
    </location>
</feature>
<keyword evidence="3" id="KW-1185">Reference proteome</keyword>
<evidence type="ECO:0000313" key="3">
    <source>
        <dbReference type="Proteomes" id="UP000825367"/>
    </source>
</evidence>
<feature type="compositionally biased region" description="Basic and acidic residues" evidence="1">
    <location>
        <begin position="184"/>
        <end position="213"/>
    </location>
</feature>
<organism evidence="2 3">
    <name type="scientific">Mycolicibacterium pallens</name>
    <dbReference type="NCBI Taxonomy" id="370524"/>
    <lineage>
        <taxon>Bacteria</taxon>
        <taxon>Bacillati</taxon>
        <taxon>Actinomycetota</taxon>
        <taxon>Actinomycetes</taxon>
        <taxon>Mycobacteriales</taxon>
        <taxon>Mycobacteriaceae</taxon>
        <taxon>Mycolicibacterium</taxon>
    </lineage>
</organism>
<name>A0ABX8VNM3_9MYCO</name>
<gene>
    <name evidence="2" type="ORF">K0O64_13535</name>
</gene>
<sequence length="246" mass="27055">MADDALDELYAQPPDKFTAKRAELGKRAKQDGDAEATKAIKAARKPTKAAWVVNLLAIRDSSVRPQLSGLGERLRAAHQKMDGKRIRELSAEQRHLIDALAAKGFELAQIIEPAASVREDVVGTLQAAVADAEVAAALGRLAKPESWSGFAEGVEPSEDAERAPEPARPTAREKREQGKRHREREKAEALVHAAERERDTGRKRVDDAQRQLHDALQELDDAEQVLAEATRRFESTDRGLGGRQQP</sequence>
<proteinExistence type="predicted"/>
<evidence type="ECO:0000256" key="1">
    <source>
        <dbReference type="SAM" id="MobiDB-lite"/>
    </source>
</evidence>
<reference evidence="2 3" key="1">
    <citation type="submission" date="2021-07" db="EMBL/GenBank/DDBJ databases">
        <title>Whole genome sequencing of non-tuberculosis mycobacteria type-strains.</title>
        <authorList>
            <person name="Igarashi Y."/>
            <person name="Osugi A."/>
            <person name="Mitarai S."/>
        </authorList>
    </citation>
    <scope>NUCLEOTIDE SEQUENCE [LARGE SCALE GENOMIC DNA]</scope>
    <source>
        <strain evidence="2 3">JCM 16370</strain>
    </source>
</reference>
<feature type="region of interest" description="Disordered" evidence="1">
    <location>
        <begin position="150"/>
        <end position="213"/>
    </location>
</feature>
<protein>
    <recommendedName>
        <fullName evidence="4">Transposase</fullName>
    </recommendedName>
</protein>